<gene>
    <name evidence="7" type="ORF">LNINA_LOCUS4303</name>
</gene>
<dbReference type="CDD" id="cd00707">
    <property type="entry name" value="Pancreat_lipase_like"/>
    <property type="match status" value="1"/>
</dbReference>
<dbReference type="PANTHER" id="PTHR11610:SF173">
    <property type="entry name" value="LIPASE DOMAIN-CONTAINING PROTEIN-RELATED"/>
    <property type="match status" value="1"/>
</dbReference>
<dbReference type="Pfam" id="PF00151">
    <property type="entry name" value="Lipase"/>
    <property type="match status" value="1"/>
</dbReference>
<feature type="chain" id="PRO_5043628737" description="Lipase domain-containing protein" evidence="5">
    <location>
        <begin position="17"/>
        <end position="330"/>
    </location>
</feature>
<keyword evidence="5" id="KW-0732">Signal</keyword>
<dbReference type="GO" id="GO:0005615">
    <property type="term" value="C:extracellular space"/>
    <property type="evidence" value="ECO:0007669"/>
    <property type="project" value="TreeGrafter"/>
</dbReference>
<evidence type="ECO:0000256" key="4">
    <source>
        <dbReference type="RuleBase" id="RU004262"/>
    </source>
</evidence>
<dbReference type="Gene3D" id="3.40.50.1820">
    <property type="entry name" value="alpha/beta hydrolase"/>
    <property type="match status" value="1"/>
</dbReference>
<dbReference type="PANTHER" id="PTHR11610">
    <property type="entry name" value="LIPASE"/>
    <property type="match status" value="1"/>
</dbReference>
<reference evidence="7 8" key="1">
    <citation type="submission" date="2023-11" db="EMBL/GenBank/DDBJ databases">
        <authorList>
            <person name="Okamura Y."/>
        </authorList>
    </citation>
    <scope>NUCLEOTIDE SEQUENCE [LARGE SCALE GENOMIC DNA]</scope>
</reference>
<evidence type="ECO:0000256" key="5">
    <source>
        <dbReference type="SAM" id="SignalP"/>
    </source>
</evidence>
<dbReference type="AlphaFoldDB" id="A0AAV1J6A5"/>
<dbReference type="InterPro" id="IPR033906">
    <property type="entry name" value="Lipase_N"/>
</dbReference>
<dbReference type="GO" id="GO:0016042">
    <property type="term" value="P:lipid catabolic process"/>
    <property type="evidence" value="ECO:0007669"/>
    <property type="project" value="TreeGrafter"/>
</dbReference>
<accession>A0AAV1J6A5</accession>
<dbReference type="SUPFAM" id="SSF53474">
    <property type="entry name" value="alpha/beta-Hydrolases"/>
    <property type="match status" value="1"/>
</dbReference>
<comment type="subcellular location">
    <subcellularLocation>
        <location evidence="1">Secreted</location>
    </subcellularLocation>
</comment>
<evidence type="ECO:0000256" key="3">
    <source>
        <dbReference type="ARBA" id="ARBA00022525"/>
    </source>
</evidence>
<keyword evidence="3" id="KW-0964">Secreted</keyword>
<sequence length="330" mass="36097">MKSYIVLSLFVTLCAGGAIPNMPLDNSNYVEGKSRYIWMPDGDNVPHLVDLQAATTASQPRNGEDNQYWLYTRQNPQSHQLLIPNDVASVRNSNFNASLPIKVIVHGWISSGTSEINPMIRDAYLQIGDFNIIVVDWSGAAGGIYTSAVLAVPSVGQHLGNFLNWLISDFGGNFRNMHLVGFSLGGHVIGNAGRVVGGRIARLTALDPAGPQWSGNRFSLNRHDGIYVETIHTDGGLLGIFDPISDADFYPNGGRDPQPGCPSSPCSHARAYELFAASVVHNHLFGRHCRDITEARHNRCRGTMHQMGNSHLRKRGYGLFALSTGAEWPY</sequence>
<evidence type="ECO:0000259" key="6">
    <source>
        <dbReference type="Pfam" id="PF00151"/>
    </source>
</evidence>
<evidence type="ECO:0000256" key="1">
    <source>
        <dbReference type="ARBA" id="ARBA00004613"/>
    </source>
</evidence>
<dbReference type="Proteomes" id="UP001497472">
    <property type="component" value="Unassembled WGS sequence"/>
</dbReference>
<feature type="domain" description="Lipase" evidence="6">
    <location>
        <begin position="54"/>
        <end position="308"/>
    </location>
</feature>
<dbReference type="InterPro" id="IPR029058">
    <property type="entry name" value="AB_hydrolase_fold"/>
</dbReference>
<proteinExistence type="inferred from homology"/>
<organism evidence="7 8">
    <name type="scientific">Leptosia nina</name>
    <dbReference type="NCBI Taxonomy" id="320188"/>
    <lineage>
        <taxon>Eukaryota</taxon>
        <taxon>Metazoa</taxon>
        <taxon>Ecdysozoa</taxon>
        <taxon>Arthropoda</taxon>
        <taxon>Hexapoda</taxon>
        <taxon>Insecta</taxon>
        <taxon>Pterygota</taxon>
        <taxon>Neoptera</taxon>
        <taxon>Endopterygota</taxon>
        <taxon>Lepidoptera</taxon>
        <taxon>Glossata</taxon>
        <taxon>Ditrysia</taxon>
        <taxon>Papilionoidea</taxon>
        <taxon>Pieridae</taxon>
        <taxon>Pierinae</taxon>
        <taxon>Leptosia</taxon>
    </lineage>
</organism>
<evidence type="ECO:0000313" key="7">
    <source>
        <dbReference type="EMBL" id="CAK1544570.1"/>
    </source>
</evidence>
<keyword evidence="8" id="KW-1185">Reference proteome</keyword>
<comment type="similarity">
    <text evidence="2 4">Belongs to the AB hydrolase superfamily. Lipase family.</text>
</comment>
<comment type="caution">
    <text evidence="7">The sequence shown here is derived from an EMBL/GenBank/DDBJ whole genome shotgun (WGS) entry which is preliminary data.</text>
</comment>
<dbReference type="GO" id="GO:0016298">
    <property type="term" value="F:lipase activity"/>
    <property type="evidence" value="ECO:0007669"/>
    <property type="project" value="InterPro"/>
</dbReference>
<evidence type="ECO:0000256" key="2">
    <source>
        <dbReference type="ARBA" id="ARBA00010701"/>
    </source>
</evidence>
<dbReference type="EMBL" id="CAVLEF010000005">
    <property type="protein sequence ID" value="CAK1544570.1"/>
    <property type="molecule type" value="Genomic_DNA"/>
</dbReference>
<dbReference type="InterPro" id="IPR013818">
    <property type="entry name" value="Lipase"/>
</dbReference>
<name>A0AAV1J6A5_9NEOP</name>
<evidence type="ECO:0000313" key="8">
    <source>
        <dbReference type="Proteomes" id="UP001497472"/>
    </source>
</evidence>
<dbReference type="PRINTS" id="PR00821">
    <property type="entry name" value="TAGLIPASE"/>
</dbReference>
<dbReference type="GO" id="GO:0017171">
    <property type="term" value="F:serine hydrolase activity"/>
    <property type="evidence" value="ECO:0007669"/>
    <property type="project" value="TreeGrafter"/>
</dbReference>
<feature type="signal peptide" evidence="5">
    <location>
        <begin position="1"/>
        <end position="16"/>
    </location>
</feature>
<dbReference type="InterPro" id="IPR000734">
    <property type="entry name" value="TAG_lipase"/>
</dbReference>
<protein>
    <recommendedName>
        <fullName evidence="6">Lipase domain-containing protein</fullName>
    </recommendedName>
</protein>